<dbReference type="AlphaFoldDB" id="V5IH06"/>
<evidence type="ECO:0000313" key="2">
    <source>
        <dbReference type="EMBL" id="JAB78696.1"/>
    </source>
</evidence>
<name>V5IH06_IXORI</name>
<organism evidence="2">
    <name type="scientific">Ixodes ricinus</name>
    <name type="common">Common tick</name>
    <name type="synonym">Acarus ricinus</name>
    <dbReference type="NCBI Taxonomy" id="34613"/>
    <lineage>
        <taxon>Eukaryota</taxon>
        <taxon>Metazoa</taxon>
        <taxon>Ecdysozoa</taxon>
        <taxon>Arthropoda</taxon>
        <taxon>Chelicerata</taxon>
        <taxon>Arachnida</taxon>
        <taxon>Acari</taxon>
        <taxon>Parasitiformes</taxon>
        <taxon>Ixodida</taxon>
        <taxon>Ixodoidea</taxon>
        <taxon>Ixodidae</taxon>
        <taxon>Ixodinae</taxon>
        <taxon>Ixodes</taxon>
    </lineage>
</organism>
<accession>V5IH06</accession>
<feature type="transmembrane region" description="Helical" evidence="1">
    <location>
        <begin position="74"/>
        <end position="95"/>
    </location>
</feature>
<feature type="non-terminal residue" evidence="2">
    <location>
        <position position="1"/>
    </location>
</feature>
<keyword evidence="1" id="KW-0472">Membrane</keyword>
<dbReference type="EMBL" id="GANP01005772">
    <property type="protein sequence ID" value="JAB78696.1"/>
    <property type="molecule type" value="mRNA"/>
</dbReference>
<proteinExistence type="evidence at transcript level"/>
<evidence type="ECO:0000256" key="1">
    <source>
        <dbReference type="SAM" id="Phobius"/>
    </source>
</evidence>
<sequence length="101" mass="10782">AVVCLSLTNRTYAIPGICIPVDYCDLTCVAGSDTAGCDICICPPCLPCPTQCYEPAPGVSSVRPRYKNASSGPLSFWVLEALGVLLASLFLAWVCHCRHVF</sequence>
<reference evidence="2" key="1">
    <citation type="journal article" date="2015" name="Sci. Rep.">
        <title>Tissue- and time-dependent transcription in Ixodes ricinus salivary glands and midguts when blood feeding on the vertebrate host.</title>
        <authorList>
            <person name="Kotsyfakis M."/>
            <person name="Schwarz A."/>
            <person name="Erhart J."/>
            <person name="Ribeiro J.M."/>
        </authorList>
    </citation>
    <scope>NUCLEOTIDE SEQUENCE</scope>
    <source>
        <tissue evidence="2">Salivary gland and midgut</tissue>
    </source>
</reference>
<protein>
    <submittedName>
        <fullName evidence="2">Uncharacterized protein</fullName>
    </submittedName>
</protein>
<keyword evidence="1" id="KW-1133">Transmembrane helix</keyword>
<keyword evidence="1" id="KW-0812">Transmembrane</keyword>